<dbReference type="Pfam" id="PF00018">
    <property type="entry name" value="SH3_1"/>
    <property type="match status" value="1"/>
</dbReference>
<protein>
    <recommendedName>
        <fullName evidence="18">SPT13 protein</fullName>
    </recommendedName>
</protein>
<feature type="region of interest" description="Disordered" evidence="11">
    <location>
        <begin position="1486"/>
        <end position="1507"/>
    </location>
</feature>
<keyword evidence="9" id="KW-0379">Hydroxylation</keyword>
<evidence type="ECO:0000256" key="9">
    <source>
        <dbReference type="ARBA" id="ARBA00023278"/>
    </source>
</evidence>
<dbReference type="InterPro" id="IPR000219">
    <property type="entry name" value="DH_dom"/>
</dbReference>
<feature type="region of interest" description="Disordered" evidence="11">
    <location>
        <begin position="337"/>
        <end position="367"/>
    </location>
</feature>
<dbReference type="PROSITE" id="PS50871">
    <property type="entry name" value="C1Q"/>
    <property type="match status" value="1"/>
</dbReference>
<feature type="compositionally biased region" description="Basic and acidic residues" evidence="11">
    <location>
        <begin position="1492"/>
        <end position="1501"/>
    </location>
</feature>
<feature type="compositionally biased region" description="Low complexity" evidence="11">
    <location>
        <begin position="1368"/>
        <end position="1378"/>
    </location>
</feature>
<evidence type="ECO:0000256" key="4">
    <source>
        <dbReference type="ARBA" id="ARBA00022490"/>
    </source>
</evidence>
<dbReference type="Gene3D" id="2.30.30.40">
    <property type="entry name" value="SH3 Domains"/>
    <property type="match status" value="1"/>
</dbReference>
<evidence type="ECO:0000313" key="16">
    <source>
        <dbReference type="EMBL" id="TRZ24792.1"/>
    </source>
</evidence>
<keyword evidence="17" id="KW-1185">Reference proteome</keyword>
<dbReference type="Pfam" id="PF00386">
    <property type="entry name" value="C1q"/>
    <property type="match status" value="1"/>
</dbReference>
<keyword evidence="3 10" id="KW-0728">SH3 domain</keyword>
<feature type="compositionally biased region" description="Low complexity" evidence="11">
    <location>
        <begin position="1337"/>
        <end position="1351"/>
    </location>
</feature>
<evidence type="ECO:0000256" key="8">
    <source>
        <dbReference type="ARBA" id="ARBA00023119"/>
    </source>
</evidence>
<feature type="region of interest" description="Disordered" evidence="11">
    <location>
        <begin position="388"/>
        <end position="450"/>
    </location>
</feature>
<evidence type="ECO:0000259" key="12">
    <source>
        <dbReference type="PROSITE" id="PS50002"/>
    </source>
</evidence>
<feature type="compositionally biased region" description="Polar residues" evidence="11">
    <location>
        <begin position="594"/>
        <end position="608"/>
    </location>
</feature>
<dbReference type="Gene3D" id="2.30.29.30">
    <property type="entry name" value="Pleckstrin-homology domain (PH domain)/Phosphotyrosine-binding domain (PTB)"/>
    <property type="match status" value="1"/>
</dbReference>
<feature type="domain" description="SH3" evidence="12">
    <location>
        <begin position="836"/>
        <end position="895"/>
    </location>
</feature>
<keyword evidence="5" id="KW-0964">Secreted</keyword>
<dbReference type="FunFam" id="1.20.900.10:FF:000002">
    <property type="entry name" value="Rho guanine nucleotide exchange factor 9"/>
    <property type="match status" value="1"/>
</dbReference>
<comment type="caution">
    <text evidence="16">The sequence shown here is derived from an EMBL/GenBank/DDBJ whole genome shotgun (WGS) entry which is preliminary data.</text>
</comment>
<dbReference type="PANTHER" id="PTHR47544:SF5">
    <property type="entry name" value="SPERMATOGENESIS-ASSOCIATED 13"/>
    <property type="match status" value="1"/>
</dbReference>
<evidence type="ECO:0000256" key="11">
    <source>
        <dbReference type="SAM" id="MobiDB-lite"/>
    </source>
</evidence>
<dbReference type="GO" id="GO:0005581">
    <property type="term" value="C:collagen trimer"/>
    <property type="evidence" value="ECO:0007669"/>
    <property type="project" value="UniProtKB-KW"/>
</dbReference>
<evidence type="ECO:0000256" key="7">
    <source>
        <dbReference type="ARBA" id="ARBA00022729"/>
    </source>
</evidence>
<feature type="region of interest" description="Disordered" evidence="11">
    <location>
        <begin position="470"/>
        <end position="490"/>
    </location>
</feature>
<dbReference type="CDD" id="cd11973">
    <property type="entry name" value="SH3_ASEF"/>
    <property type="match status" value="1"/>
</dbReference>
<dbReference type="SUPFAM" id="SSF49842">
    <property type="entry name" value="TNF-like"/>
    <property type="match status" value="1"/>
</dbReference>
<gene>
    <name evidence="16" type="ORF">HGM15179_002346</name>
</gene>
<comment type="subcellular location">
    <subcellularLocation>
        <location evidence="1">Cytoplasm</location>
    </subcellularLocation>
    <subcellularLocation>
        <location evidence="2">Secreted</location>
    </subcellularLocation>
</comment>
<dbReference type="Gene3D" id="1.20.900.10">
    <property type="entry name" value="Dbl homology (DH) domain"/>
    <property type="match status" value="1"/>
</dbReference>
<evidence type="ECO:0000256" key="3">
    <source>
        <dbReference type="ARBA" id="ARBA00022443"/>
    </source>
</evidence>
<dbReference type="Pfam" id="PF00621">
    <property type="entry name" value="RhoGEF"/>
    <property type="match status" value="1"/>
</dbReference>
<dbReference type="EMBL" id="SWJQ01000041">
    <property type="protein sequence ID" value="TRZ24792.1"/>
    <property type="molecule type" value="Genomic_DNA"/>
</dbReference>
<keyword evidence="4" id="KW-0963">Cytoplasm</keyword>
<feature type="non-terminal residue" evidence="16">
    <location>
        <position position="1654"/>
    </location>
</feature>
<keyword evidence="7" id="KW-0732">Signal</keyword>
<evidence type="ECO:0000256" key="6">
    <source>
        <dbReference type="ARBA" id="ARBA00022658"/>
    </source>
</evidence>
<organism evidence="16 17">
    <name type="scientific">Zosterops borbonicus</name>
    <dbReference type="NCBI Taxonomy" id="364589"/>
    <lineage>
        <taxon>Eukaryota</taxon>
        <taxon>Metazoa</taxon>
        <taxon>Chordata</taxon>
        <taxon>Craniata</taxon>
        <taxon>Vertebrata</taxon>
        <taxon>Euteleostomi</taxon>
        <taxon>Archelosauria</taxon>
        <taxon>Archosauria</taxon>
        <taxon>Dinosauria</taxon>
        <taxon>Saurischia</taxon>
        <taxon>Theropoda</taxon>
        <taxon>Coelurosauria</taxon>
        <taxon>Aves</taxon>
        <taxon>Neognathae</taxon>
        <taxon>Neoaves</taxon>
        <taxon>Telluraves</taxon>
        <taxon>Australaves</taxon>
        <taxon>Passeriformes</taxon>
        <taxon>Sylvioidea</taxon>
        <taxon>Zosteropidae</taxon>
        <taxon>Zosterops</taxon>
    </lineage>
</organism>
<dbReference type="InterPro" id="IPR001849">
    <property type="entry name" value="PH_domain"/>
</dbReference>
<dbReference type="InterPro" id="IPR035899">
    <property type="entry name" value="DBL_dom_sf"/>
</dbReference>
<evidence type="ECO:0000259" key="15">
    <source>
        <dbReference type="PROSITE" id="PS50871"/>
    </source>
</evidence>
<dbReference type="PANTHER" id="PTHR47544">
    <property type="entry name" value="RHO GUANINE NUCLEOTIDE EXCHANGE FACTOR 4"/>
    <property type="match status" value="1"/>
</dbReference>
<accession>A0A8K1GU16</accession>
<dbReference type="CDD" id="cd01224">
    <property type="entry name" value="PH_Collybistin_ASEF"/>
    <property type="match status" value="1"/>
</dbReference>
<feature type="domain" description="DH" evidence="14">
    <location>
        <begin position="929"/>
        <end position="1113"/>
    </location>
</feature>
<dbReference type="Proteomes" id="UP000796761">
    <property type="component" value="Unassembled WGS sequence"/>
</dbReference>
<feature type="compositionally biased region" description="Polar residues" evidence="11">
    <location>
        <begin position="473"/>
        <end position="490"/>
    </location>
</feature>
<dbReference type="InterPro" id="IPR001073">
    <property type="entry name" value="C1q_dom"/>
</dbReference>
<dbReference type="CDD" id="cd00160">
    <property type="entry name" value="RhoGEF"/>
    <property type="match status" value="1"/>
</dbReference>
<feature type="region of interest" description="Disordered" evidence="11">
    <location>
        <begin position="589"/>
        <end position="656"/>
    </location>
</feature>
<dbReference type="Pfam" id="PF22697">
    <property type="entry name" value="SOS1_NGEF_PH"/>
    <property type="match status" value="1"/>
</dbReference>
<dbReference type="GO" id="GO:0005737">
    <property type="term" value="C:cytoplasm"/>
    <property type="evidence" value="ECO:0007669"/>
    <property type="project" value="UniProtKB-SubCell"/>
</dbReference>
<dbReference type="FunFam" id="2.60.120.40:FF:000001">
    <property type="entry name" value="Complement C1q B chain"/>
    <property type="match status" value="1"/>
</dbReference>
<dbReference type="PRINTS" id="PR00007">
    <property type="entry name" value="COMPLEMNTC1Q"/>
</dbReference>
<dbReference type="Pfam" id="PF01391">
    <property type="entry name" value="Collagen"/>
    <property type="match status" value="2"/>
</dbReference>
<feature type="compositionally biased region" description="Basic and acidic residues" evidence="11">
    <location>
        <begin position="1353"/>
        <end position="1366"/>
    </location>
</feature>
<dbReference type="InterPro" id="IPR011993">
    <property type="entry name" value="PH-like_dom_sf"/>
</dbReference>
<dbReference type="SUPFAM" id="SSF48065">
    <property type="entry name" value="DBL homology domain (DH-domain)"/>
    <property type="match status" value="1"/>
</dbReference>
<feature type="region of interest" description="Disordered" evidence="11">
    <location>
        <begin position="777"/>
        <end position="801"/>
    </location>
</feature>
<feature type="domain" description="C1q" evidence="15">
    <location>
        <begin position="1508"/>
        <end position="1646"/>
    </location>
</feature>
<evidence type="ECO:0000259" key="14">
    <source>
        <dbReference type="PROSITE" id="PS50010"/>
    </source>
</evidence>
<dbReference type="PROSITE" id="PS50002">
    <property type="entry name" value="SH3"/>
    <property type="match status" value="1"/>
</dbReference>
<dbReference type="GO" id="GO:0005085">
    <property type="term" value="F:guanyl-nucleotide exchange factor activity"/>
    <property type="evidence" value="ECO:0007669"/>
    <property type="project" value="UniProtKB-KW"/>
</dbReference>
<feature type="region of interest" description="Disordered" evidence="11">
    <location>
        <begin position="21"/>
        <end position="51"/>
    </location>
</feature>
<feature type="compositionally biased region" description="Basic and acidic residues" evidence="11">
    <location>
        <begin position="1393"/>
        <end position="1407"/>
    </location>
</feature>
<dbReference type="SMART" id="SM00325">
    <property type="entry name" value="RhoGEF"/>
    <property type="match status" value="1"/>
</dbReference>
<sequence length="1654" mass="183527">HNCTFESCLFHLLQYHQAARPEELSSPSRCEGKANQGATDEGEAARSAGGDSSVALSYPSLCLHAYSIENMTTFPNGCGNGTTVTCIVMDNKEPQNQTTCATHNGGHSTSNSLEEEFQEDKLSPSKIMRFFTTPRKRANSSSDRPRSLVVMGNSSTWNAFSSIKKMGSFKKLKSSVQQGIQTRECSDILNENSIGKHGSNGAVVRVQTNRYSYSGPLHDFQNAVDGLASDCSDAEESDESFLRNTHRSRSIRRAYGAGRINLLDTDKVQSRHNCARPTSPVITEPKICEILVKDSENNRIIYWRSKSSDNLNFLKKSSFKRKSASNLADLKVANEKQVPARTVSVASADSDKSGGNPERRSKRWKSPIRAKDFDRVLKFVGNVTDVARKKDGSKNMAPSPSELSQRTRSNSRLHDDYSRRVSSSTDHDRKRCTSSVSSPDSSLPGTPCLQSPVIAQDKEAEMNVAVTEDKSLRTSSGIPDSDSFSPTLNDISPFPNEVFYSDSDEPKATQQCTDEAENLYIPVRPTTPKPQSPTAGKVKCSMNFQCPNHHSTLSLSSSESEERAEVPGLKLGRNPVCFQDSVQTVYYDDGNEDSGISSHSQLSLNLASGTEEKKEEVVSDDHWKRSTSQDEEKSDSQKVTPRKWGSGKRSRPRPLSDYGQMCVRSFSIPEDAVAVESHQIDCTDGENQPGLASVGSVIQSNTVGYHRGRKRRPISVIGGVSFYGDDQVEERENLLTQPVARPPVPAHKVPPYKAVSARFRPLTFSQSTPIGLDRVGRRQQMRTSNVAADGGTESSALVDDNGSEEDYSYEELCQAAPRYLQPGGEQLAINELISDGTVIYAEALWDHVTMDDQELGFKAGDVIRVLEASNKDWWWGRNEDKEAWFPASFVRLRVNQEEVPENCSNIQDEEQDSDISKHRQKIAENRDQMRTNVIQEIMKTERVYIKHLKDICEGYIRQCRKHTGMFTTAQLSTIFGNIEDIYKFQRKFLKDLEKQYNKEEPHLSEIGSCFLQHQEGFAIYSEYCNNHPSACIELSKLMKQGKYRHFFEACRLLQQMIDIAIDGFLLTPVQKICKYPLQLAELLKYTTQEHSDYSNIKAAYEAMKNVACLINERKRRLESIDKIARWQVSIVDWEGPDVLARSSELIHSGELTKISKQGKSQQRTFFLFDHQLVFCKKDLLRRDILYYKDRIDMDEMEIVDTEDGRDKDFNINVKNAFKIINRTTEEIHLFCAKKQEDKKRWMEACESERRRVREDKEMGMEISENQKKQAMQNARKSRQGKIKGYGEECMYGDHTVCSLGKKRFPRQLGIGMKSWIVLLAIVVSTAETQNQDVCTQGYPGIPGNPGHNGIPGRDGRDGSKGDKGDTGKPGIPGTPGKDGVNGEKGEQGTNGTVEEKGNKGDKGERGPPGKLGPKGFIGSVGYKGQKGELGLQGQKGLKGDIGPMGPKGTKGEIGHPGRVGFPGPIGPIGNPGPKGNIGAIGPQGDPGVQGERGLKGDRGDKGNVGAPGVLPRSAFSVGLTANTKFPPPNRPIRFDKVLYNSLNDFNSATGKFTCKHPGVYYFTYHITVYSRNVRVALVKNGIKMLHTVDRYQSAEDQASGAAILELQGGDEVWLQAHQGESFNGLFADGDDDTTFSGFLLFGTADPLETLMPTP</sequence>
<dbReference type="InterPro" id="IPR055251">
    <property type="entry name" value="SOS1_NGEF_PH"/>
</dbReference>
<proteinExistence type="predicted"/>
<keyword evidence="8" id="KW-0176">Collagen</keyword>
<dbReference type="InterPro" id="IPR008160">
    <property type="entry name" value="Collagen"/>
</dbReference>
<evidence type="ECO:0008006" key="18">
    <source>
        <dbReference type="Google" id="ProtNLM"/>
    </source>
</evidence>
<dbReference type="SUPFAM" id="SSF50044">
    <property type="entry name" value="SH3-domain"/>
    <property type="match status" value="1"/>
</dbReference>
<dbReference type="SUPFAM" id="SSF50729">
    <property type="entry name" value="PH domain-like"/>
    <property type="match status" value="1"/>
</dbReference>
<dbReference type="FunFam" id="2.30.30.40:FF:000077">
    <property type="entry name" value="spermatogenesis-associated protein 13 isoform X2"/>
    <property type="match status" value="1"/>
</dbReference>
<evidence type="ECO:0000259" key="13">
    <source>
        <dbReference type="PROSITE" id="PS50003"/>
    </source>
</evidence>
<dbReference type="Gene3D" id="2.60.120.40">
    <property type="match status" value="1"/>
</dbReference>
<dbReference type="GO" id="GO:0005576">
    <property type="term" value="C:extracellular region"/>
    <property type="evidence" value="ECO:0007669"/>
    <property type="project" value="UniProtKB-SubCell"/>
</dbReference>
<name>A0A8K1GU16_9PASS</name>
<dbReference type="SMART" id="SM00326">
    <property type="entry name" value="SH3"/>
    <property type="match status" value="1"/>
</dbReference>
<dbReference type="OrthoDB" id="660555at2759"/>
<dbReference type="SMART" id="SM00110">
    <property type="entry name" value="C1Q"/>
    <property type="match status" value="1"/>
</dbReference>
<feature type="compositionally biased region" description="Basic and acidic residues" evidence="11">
    <location>
        <begin position="412"/>
        <end position="431"/>
    </location>
</feature>
<dbReference type="PROSITE" id="PS50003">
    <property type="entry name" value="PH_DOMAIN"/>
    <property type="match status" value="1"/>
</dbReference>
<feature type="compositionally biased region" description="Polar residues" evidence="11">
    <location>
        <begin position="396"/>
        <end position="410"/>
    </location>
</feature>
<evidence type="ECO:0000256" key="1">
    <source>
        <dbReference type="ARBA" id="ARBA00004496"/>
    </source>
</evidence>
<keyword evidence="6" id="KW-0344">Guanine-nucleotide releasing factor</keyword>
<feature type="compositionally biased region" description="Basic and acidic residues" evidence="11">
    <location>
        <begin position="610"/>
        <end position="636"/>
    </location>
</feature>
<dbReference type="InterPro" id="IPR036028">
    <property type="entry name" value="SH3-like_dom_sf"/>
</dbReference>
<dbReference type="SMART" id="SM00233">
    <property type="entry name" value="PH"/>
    <property type="match status" value="1"/>
</dbReference>
<feature type="domain" description="PH" evidence="13">
    <location>
        <begin position="1144"/>
        <end position="1250"/>
    </location>
</feature>
<reference evidence="16" key="1">
    <citation type="submission" date="2019-04" db="EMBL/GenBank/DDBJ databases">
        <title>Genome assembly of Zosterops borbonicus 15179.</title>
        <authorList>
            <person name="Leroy T."/>
            <person name="Anselmetti Y."/>
            <person name="Tilak M.-K."/>
            <person name="Nabholz B."/>
        </authorList>
    </citation>
    <scope>NUCLEOTIDE SEQUENCE</scope>
    <source>
        <strain evidence="16">HGM_15179</strain>
        <tissue evidence="16">Muscle</tissue>
    </source>
</reference>
<feature type="region of interest" description="Disordered" evidence="11">
    <location>
        <begin position="1334"/>
        <end position="1443"/>
    </location>
</feature>
<evidence type="ECO:0000313" key="17">
    <source>
        <dbReference type="Proteomes" id="UP000796761"/>
    </source>
</evidence>
<evidence type="ECO:0000256" key="5">
    <source>
        <dbReference type="ARBA" id="ARBA00022525"/>
    </source>
</evidence>
<evidence type="ECO:0000256" key="2">
    <source>
        <dbReference type="ARBA" id="ARBA00004613"/>
    </source>
</evidence>
<evidence type="ECO:0000256" key="10">
    <source>
        <dbReference type="PROSITE-ProRule" id="PRU00192"/>
    </source>
</evidence>
<dbReference type="InterPro" id="IPR001452">
    <property type="entry name" value="SH3_domain"/>
</dbReference>
<dbReference type="PROSITE" id="PS50010">
    <property type="entry name" value="DH_2"/>
    <property type="match status" value="1"/>
</dbReference>
<dbReference type="InterPro" id="IPR008983">
    <property type="entry name" value="Tumour_necrosis_fac-like_dom"/>
</dbReference>